<evidence type="ECO:0000313" key="2">
    <source>
        <dbReference type="Ensembl" id="ENSXETP00000093935"/>
    </source>
</evidence>
<feature type="compositionally biased region" description="Polar residues" evidence="1">
    <location>
        <begin position="760"/>
        <end position="787"/>
    </location>
</feature>
<evidence type="ECO:0000313" key="3">
    <source>
        <dbReference type="Proteomes" id="UP000008143"/>
    </source>
</evidence>
<evidence type="ECO:0000313" key="4">
    <source>
        <dbReference type="RefSeq" id="XP_012826886.2"/>
    </source>
</evidence>
<evidence type="ECO:0000256" key="1">
    <source>
        <dbReference type="SAM" id="MobiDB-lite"/>
    </source>
</evidence>
<feature type="compositionally biased region" description="Basic residues" evidence="1">
    <location>
        <begin position="485"/>
        <end position="495"/>
    </location>
</feature>
<feature type="compositionally biased region" description="Polar residues" evidence="1">
    <location>
        <begin position="416"/>
        <end position="450"/>
    </location>
</feature>
<dbReference type="Proteomes" id="UP000008143">
    <property type="component" value="Chromosome 9"/>
</dbReference>
<name>A0A6I8S6L3_XENTR</name>
<gene>
    <name evidence="2 4 5" type="primary">LOC101733605</name>
</gene>
<feature type="region of interest" description="Disordered" evidence="1">
    <location>
        <begin position="165"/>
        <end position="210"/>
    </location>
</feature>
<dbReference type="RefSeq" id="XP_012826886.2">
    <property type="nucleotide sequence ID" value="XM_012971432.2"/>
</dbReference>
<evidence type="ECO:0000313" key="5">
    <source>
        <dbReference type="Xenbase" id="XB-GENE-29087079"/>
    </source>
</evidence>
<proteinExistence type="predicted"/>
<feature type="compositionally biased region" description="Polar residues" evidence="1">
    <location>
        <begin position="835"/>
        <end position="844"/>
    </location>
</feature>
<dbReference type="Bgee" id="ENSXETG00000035961">
    <property type="expression patterns" value="Expressed in liver and 2 other cell types or tissues"/>
</dbReference>
<dbReference type="AGR" id="Xenbase:XB-GENE-29087079"/>
<sequence>MSRPKQESPRHIVGLTSRCPAIYPKWLTDLLTTQYSDLVLAVKYLPISSGSSRQWRAEVKACSIVILYHSTKEGRIGPTGTRGTIYDKELLYLAQHLGQEKVMVVLDDMKPISEAEKEKTLKSLNSLQRYCCRLLLIPENRKITALRQKAPEIRNFLVGEHCIKRATSPPSSSRPSKNSRQAHLSGTRPIPKSGRNMAPQSDIRPSFQSREPLHQTYLRPRQTQPPSPTKVHKVGVFSRAAGSHYQWLVNQLKSAFANDVGVTFHSVPISNNYVDFTSGLANCTFAVLYHTLNSGRLSVTDVTDSLYDRELEDLSLHLGRNNVIVVLDDLTDSGPEEKKKILQNQPSINRLAWELFLISEKEKGSRGGSNSFDNVLESQILRLKLQRIVNVIKENQPRSPGYASLNDRLKQREIQRPTSRAGQADTSESPTNSKAAKNSRQTHQSESQPSYKPGKYLVHESDAASSPLPSGTPYQSPKQEPHIHGAMRKHPSSPTRVHKVGIFSRAAGSHYQWLVNQLKSAFVNDVGVTFHSVPISNKYLDFTSGLANCTFAILYHTLNSGRLNVTDVTDALYDRELEDLSLHLGRNNVIVVLDDLTDSGPEEKKKILQNQPSINRLARELFLISEKEKGSRGGSNYSASVLESQILKLKLERIVHIINDNTGMAAPKGTNHRHQDSFQTEYQRQFTASQQRADHKASLSPSKSDEGKPTSNGVSSIWETKENIYYDTDSKTELGKSRNKGPTLPRSEEHVKENIGFTGAPTSSRDPQNPSRRSNEDTLGSSPSRTPASHKYDSSASYGKSPKATDHDQQRPLSSLSKKAQQRSESAKNHHKTEAPTSPHSLGQMQSSHLVDLMDNLFQQQHDMILDYYKSQLLIYEKVIKAWHGLRQQINEKDNKLTECQHIIHKQELTICKQENMIRQLMDTHPLYRQNRK</sequence>
<dbReference type="Xenbase" id="XB-GENE-29087079">
    <property type="gene designation" value="LOC101733605"/>
</dbReference>
<reference evidence="2" key="2">
    <citation type="submission" date="2020-05" db="UniProtKB">
        <authorList>
            <consortium name="Ensembl"/>
        </authorList>
    </citation>
    <scope>IDENTIFICATION</scope>
</reference>
<dbReference type="KEGG" id="xtr:101733605"/>
<accession>A0A6I8S6L3</accession>
<feature type="compositionally biased region" description="Basic and acidic residues" evidence="1">
    <location>
        <begin position="825"/>
        <end position="834"/>
    </location>
</feature>
<reference evidence="2" key="1">
    <citation type="journal article" date="2010" name="Science">
        <title>The genome of the Western clawed frog Xenopus tropicalis.</title>
        <authorList>
            <person name="Hellsten U."/>
            <person name="Harland R.M."/>
            <person name="Gilchrist M.J."/>
            <person name="Hendrix D."/>
            <person name="Jurka J."/>
            <person name="Kapitonov V."/>
            <person name="Ovcharenko I."/>
            <person name="Putnam N.H."/>
            <person name="Shu S."/>
            <person name="Taher L."/>
            <person name="Blitz I.L."/>
            <person name="Blumberg B."/>
            <person name="Dichmann D.S."/>
            <person name="Dubchak I."/>
            <person name="Amaya E."/>
            <person name="Detter J.C."/>
            <person name="Fletcher R."/>
            <person name="Gerhard D.S."/>
            <person name="Goodstein D."/>
            <person name="Graves T."/>
            <person name="Grigoriev I.V."/>
            <person name="Grimwood J."/>
            <person name="Kawashima T."/>
            <person name="Lindquist E."/>
            <person name="Lucas S.M."/>
            <person name="Mead P.E."/>
            <person name="Mitros T."/>
            <person name="Ogino H."/>
            <person name="Ohta Y."/>
            <person name="Poliakov A.V."/>
            <person name="Pollet N."/>
            <person name="Robert J."/>
            <person name="Salamov A."/>
            <person name="Sater A.K."/>
            <person name="Schmutz J."/>
            <person name="Terry A."/>
            <person name="Vize P.D."/>
            <person name="Warren W.C."/>
            <person name="Wells D."/>
            <person name="Wills A."/>
            <person name="Wilson R.K."/>
            <person name="Zimmerman L.B."/>
            <person name="Zorn A.M."/>
            <person name="Grainger R."/>
            <person name="Grammer T."/>
            <person name="Khokha M.K."/>
            <person name="Richardson P.M."/>
            <person name="Rokhsar D.S."/>
        </authorList>
    </citation>
    <scope>NUCLEOTIDE SEQUENCE [LARGE SCALE GENOMIC DNA]</scope>
    <source>
        <strain evidence="2">Nigerian</strain>
    </source>
</reference>
<dbReference type="OrthoDB" id="9909839at2759"/>
<feature type="region of interest" description="Disordered" evidence="1">
    <location>
        <begin position="729"/>
        <end position="844"/>
    </location>
</feature>
<keyword evidence="3" id="KW-1185">Reference proteome</keyword>
<feature type="compositionally biased region" description="Basic and acidic residues" evidence="1">
    <location>
        <begin position="692"/>
        <end position="708"/>
    </location>
</feature>
<feature type="compositionally biased region" description="Polar residues" evidence="1">
    <location>
        <begin position="463"/>
        <end position="478"/>
    </location>
</feature>
<dbReference type="AlphaFoldDB" id="A0A6I8S6L3"/>
<protein>
    <submittedName>
        <fullName evidence="2">Uncharacterized LOC101733605</fullName>
    </submittedName>
    <submittedName>
        <fullName evidence="4">Uncharacterized protein LOC101733605 isoform X1</fullName>
    </submittedName>
</protein>
<feature type="region of interest" description="Disordered" evidence="1">
    <location>
        <begin position="684"/>
        <end position="716"/>
    </location>
</feature>
<dbReference type="OMA" id="TKCTFAI"/>
<dbReference type="GeneID" id="101733605"/>
<dbReference type="Ensembl" id="ENSXETT00000086761">
    <property type="protein sequence ID" value="ENSXETP00000093935"/>
    <property type="gene ID" value="ENSXETG00000035961"/>
</dbReference>
<reference evidence="4" key="3">
    <citation type="submission" date="2025-04" db="UniProtKB">
        <authorList>
            <consortium name="RefSeq"/>
        </authorList>
    </citation>
    <scope>IDENTIFICATION</scope>
    <source>
        <strain evidence="4">Nigerian</strain>
        <tissue evidence="4">Liver and blood</tissue>
    </source>
</reference>
<organism evidence="2">
    <name type="scientific">Xenopus tropicalis</name>
    <name type="common">Western clawed frog</name>
    <name type="synonym">Silurana tropicalis</name>
    <dbReference type="NCBI Taxonomy" id="8364"/>
    <lineage>
        <taxon>Eukaryota</taxon>
        <taxon>Metazoa</taxon>
        <taxon>Chordata</taxon>
        <taxon>Craniata</taxon>
        <taxon>Vertebrata</taxon>
        <taxon>Euteleostomi</taxon>
        <taxon>Amphibia</taxon>
        <taxon>Batrachia</taxon>
        <taxon>Anura</taxon>
        <taxon>Pipoidea</taxon>
        <taxon>Pipidae</taxon>
        <taxon>Xenopodinae</taxon>
        <taxon>Xenopus</taxon>
        <taxon>Silurana</taxon>
    </lineage>
</organism>
<feature type="region of interest" description="Disordered" evidence="1">
    <location>
        <begin position="397"/>
        <end position="495"/>
    </location>
</feature>
<dbReference type="GeneTree" id="ENSGT01000000220125"/>